<dbReference type="EMBL" id="JAUFRC010000001">
    <property type="protein sequence ID" value="MDN3710942.1"/>
    <property type="molecule type" value="Genomic_DNA"/>
</dbReference>
<dbReference type="InterPro" id="IPR029016">
    <property type="entry name" value="GAF-like_dom_sf"/>
</dbReference>
<feature type="domain" description="IclR-ED" evidence="5">
    <location>
        <begin position="84"/>
        <end position="265"/>
    </location>
</feature>
<sequence>MMARAAEENAKRAPVAADGAQAVDRAMALLSMVGRGGAAGIGLMELASGLALSKPTARRLLIALIRAGLVDQDSETRRYHLGRQSYALGMMASRRHGLAEQAGDAVARLARDSGDTAFVSSRSGDWALCLRRQEGSFPVRSHVLQAGDSHPLGVGAGSLAMLAAMPDRAAIIARLADFYAPYPGHEAEGLLAACGRADALGYAVNPGLVLSSSWGVGVAILLPDGQVAGALSIAAPDSRMTPERQIELGALLRREAQIVATRLGALF</sequence>
<proteinExistence type="predicted"/>
<evidence type="ECO:0000256" key="2">
    <source>
        <dbReference type="ARBA" id="ARBA00023125"/>
    </source>
</evidence>
<evidence type="ECO:0000256" key="1">
    <source>
        <dbReference type="ARBA" id="ARBA00023015"/>
    </source>
</evidence>
<dbReference type="InterPro" id="IPR014757">
    <property type="entry name" value="Tscrpt_reg_IclR_C"/>
</dbReference>
<organism evidence="6 7">
    <name type="scientific">Paracoccus cavernae</name>
    <dbReference type="NCBI Taxonomy" id="1571207"/>
    <lineage>
        <taxon>Bacteria</taxon>
        <taxon>Pseudomonadati</taxon>
        <taxon>Pseudomonadota</taxon>
        <taxon>Alphaproteobacteria</taxon>
        <taxon>Rhodobacterales</taxon>
        <taxon>Paracoccaceae</taxon>
        <taxon>Paracoccus</taxon>
    </lineage>
</organism>
<keyword evidence="3" id="KW-0804">Transcription</keyword>
<name>A0ABT8D2T1_9RHOB</name>
<evidence type="ECO:0000259" key="5">
    <source>
        <dbReference type="PROSITE" id="PS51078"/>
    </source>
</evidence>
<dbReference type="SMART" id="SM00346">
    <property type="entry name" value="HTH_ICLR"/>
    <property type="match status" value="1"/>
</dbReference>
<evidence type="ECO:0000313" key="7">
    <source>
        <dbReference type="Proteomes" id="UP001243846"/>
    </source>
</evidence>
<dbReference type="PANTHER" id="PTHR30136">
    <property type="entry name" value="HELIX-TURN-HELIX TRANSCRIPTIONAL REGULATOR, ICLR FAMILY"/>
    <property type="match status" value="1"/>
</dbReference>
<dbReference type="Gene3D" id="1.10.10.10">
    <property type="entry name" value="Winged helix-like DNA-binding domain superfamily/Winged helix DNA-binding domain"/>
    <property type="match status" value="1"/>
</dbReference>
<gene>
    <name evidence="6" type="ORF">QWZ10_02315</name>
</gene>
<dbReference type="Pfam" id="PF09339">
    <property type="entry name" value="HTH_IclR"/>
    <property type="match status" value="1"/>
</dbReference>
<evidence type="ECO:0000256" key="3">
    <source>
        <dbReference type="ARBA" id="ARBA00023163"/>
    </source>
</evidence>
<keyword evidence="1" id="KW-0805">Transcription regulation</keyword>
<reference evidence="7" key="1">
    <citation type="journal article" date="2019" name="Int. J. Syst. Evol. Microbiol.">
        <title>The Global Catalogue of Microorganisms (GCM) 10K type strain sequencing project: providing services to taxonomists for standard genome sequencing and annotation.</title>
        <authorList>
            <consortium name="The Broad Institute Genomics Platform"/>
            <consortium name="The Broad Institute Genome Sequencing Center for Infectious Disease"/>
            <person name="Wu L."/>
            <person name="Ma J."/>
        </authorList>
    </citation>
    <scope>NUCLEOTIDE SEQUENCE [LARGE SCALE GENOMIC DNA]</scope>
    <source>
        <strain evidence="7">CECT 8482</strain>
    </source>
</reference>
<dbReference type="SUPFAM" id="SSF46785">
    <property type="entry name" value="Winged helix' DNA-binding domain"/>
    <property type="match status" value="1"/>
</dbReference>
<dbReference type="Proteomes" id="UP001243846">
    <property type="component" value="Unassembled WGS sequence"/>
</dbReference>
<dbReference type="PROSITE" id="PS51078">
    <property type="entry name" value="ICLR_ED"/>
    <property type="match status" value="1"/>
</dbReference>
<dbReference type="InterPro" id="IPR050707">
    <property type="entry name" value="HTH_MetabolicPath_Reg"/>
</dbReference>
<dbReference type="RefSeq" id="WP_377688584.1">
    <property type="nucleotide sequence ID" value="NZ_JBHMDZ010000049.1"/>
</dbReference>
<evidence type="ECO:0000259" key="4">
    <source>
        <dbReference type="PROSITE" id="PS51077"/>
    </source>
</evidence>
<accession>A0ABT8D2T1</accession>
<dbReference type="PROSITE" id="PS51077">
    <property type="entry name" value="HTH_ICLR"/>
    <property type="match status" value="1"/>
</dbReference>
<feature type="domain" description="HTH iclR-type" evidence="4">
    <location>
        <begin position="20"/>
        <end position="83"/>
    </location>
</feature>
<evidence type="ECO:0000313" key="6">
    <source>
        <dbReference type="EMBL" id="MDN3710942.1"/>
    </source>
</evidence>
<keyword evidence="2" id="KW-0238">DNA-binding</keyword>
<dbReference type="Gene3D" id="3.30.450.40">
    <property type="match status" value="1"/>
</dbReference>
<comment type="caution">
    <text evidence="6">The sequence shown here is derived from an EMBL/GenBank/DDBJ whole genome shotgun (WGS) entry which is preliminary data.</text>
</comment>
<dbReference type="PANTHER" id="PTHR30136:SF39">
    <property type="entry name" value="TRANSCRIPTIONAL REGULATORY PROTEIN"/>
    <property type="match status" value="1"/>
</dbReference>
<dbReference type="Pfam" id="PF01614">
    <property type="entry name" value="IclR_C"/>
    <property type="match status" value="1"/>
</dbReference>
<keyword evidence="7" id="KW-1185">Reference proteome</keyword>
<dbReference type="InterPro" id="IPR005471">
    <property type="entry name" value="Tscrpt_reg_IclR_N"/>
</dbReference>
<dbReference type="InterPro" id="IPR036388">
    <property type="entry name" value="WH-like_DNA-bd_sf"/>
</dbReference>
<dbReference type="InterPro" id="IPR036390">
    <property type="entry name" value="WH_DNA-bd_sf"/>
</dbReference>
<dbReference type="SUPFAM" id="SSF55781">
    <property type="entry name" value="GAF domain-like"/>
    <property type="match status" value="1"/>
</dbReference>
<protein>
    <submittedName>
        <fullName evidence="6">IclR family transcriptional regulator</fullName>
    </submittedName>
</protein>